<dbReference type="InterPro" id="IPR029062">
    <property type="entry name" value="Class_I_gatase-like"/>
</dbReference>
<dbReference type="PANTHER" id="PTHR37947:SF1">
    <property type="entry name" value="BLL2462 PROTEIN"/>
    <property type="match status" value="1"/>
</dbReference>
<keyword evidence="3" id="KW-1185">Reference proteome</keyword>
<dbReference type="Proteomes" id="UP000048949">
    <property type="component" value="Unassembled WGS sequence"/>
</dbReference>
<reference evidence="2 3" key="1">
    <citation type="submission" date="2015-04" db="EMBL/GenBank/DDBJ databases">
        <authorList>
            <person name="Syromyatnikov M.Y."/>
            <person name="Popov V.N."/>
        </authorList>
    </citation>
    <scope>NUCLEOTIDE SEQUENCE [LARGE SCALE GENOMIC DNA]</scope>
    <source>
        <strain evidence="2 3">CECT 5292</strain>
    </source>
</reference>
<name>A0A0U1NM17_9RHOB</name>
<sequence>MFPPCLNGWGSDAMNEVLINPLVPLPVILLAGAICALLLAFALWRGLSGVWLRALASACVLSAMANPSLQRETREPLNDIVIVALDQSASQDIADRSTQATQALDVIVTAVQARPSTDLRVIDVPDSADDQGTKLMSSLSQILAEEPRARVAGIVAITDGVVHDLSVTPDFPAPFHVLLTGRAQDWDRKLTVQDAPAFAILGEEVLLGLRLDDVGAVPNAVANGRAVLDIAIDGGAPRRFEVPVGEDLQLPVTLPHGGMNVLQFSTPELDGELTARNNTSVVQINGVRDRLRVLLVSGEPHAGERTWRNLLKSDSSVDLVHFTILRPPEKQDGVPIDELSLIAFPTRELFLEKIDEFDLIIFDRYKRRGILPTAYIDSIRTYVEQGGAVLIAAGPDFASAVSIYRSPLADVLPARPTARVIEQGYLPQVSELGAKHPVTRGLTGANKGGQPPTWGRWFRQIEVEAERGQVVMTGVDDQPLLVLDRAGEGRVAQLASDQAWLWDRGFEGGGPQLELLRRLAHWMMKEPELEEETLTAEQDGDTLVITRRTLSDDVSDVFVTTPDGAEQTITLSEVAPGQFEAVLEVDEMGLYRLSDGKIDAVKAIGPAAPREFADTIATPDLLAPAVEKTQGGIVPIIDDVPRLRDVRVGRPASGRGWIGLTPRGAYQTTDVVLTSLVPAWLFLLLAAGLSVAAWLREGRRA</sequence>
<dbReference type="AlphaFoldDB" id="A0A0U1NM17"/>
<dbReference type="SUPFAM" id="SSF52317">
    <property type="entry name" value="Class I glutamine amidotransferase-like"/>
    <property type="match status" value="1"/>
</dbReference>
<gene>
    <name evidence="2" type="ORF">NIG5292_01834</name>
</gene>
<evidence type="ECO:0000313" key="2">
    <source>
        <dbReference type="EMBL" id="CRK75780.1"/>
    </source>
</evidence>
<keyword evidence="1" id="KW-0812">Transmembrane</keyword>
<feature type="transmembrane region" description="Helical" evidence="1">
    <location>
        <begin position="671"/>
        <end position="695"/>
    </location>
</feature>
<evidence type="ECO:0000313" key="3">
    <source>
        <dbReference type="Proteomes" id="UP000048949"/>
    </source>
</evidence>
<feature type="transmembrane region" description="Helical" evidence="1">
    <location>
        <begin position="22"/>
        <end position="43"/>
    </location>
</feature>
<dbReference type="RefSeq" id="WP_233488202.1">
    <property type="nucleotide sequence ID" value="NZ_CVPC01000009.1"/>
</dbReference>
<accession>A0A0U1NM17</accession>
<keyword evidence="1" id="KW-1133">Transmembrane helix</keyword>
<dbReference type="Gene3D" id="3.40.50.880">
    <property type="match status" value="1"/>
</dbReference>
<dbReference type="PANTHER" id="PTHR37947">
    <property type="entry name" value="BLL2462 PROTEIN"/>
    <property type="match status" value="1"/>
</dbReference>
<keyword evidence="1" id="KW-0472">Membrane</keyword>
<organism evidence="2 3">
    <name type="scientific">Nereida ignava</name>
    <dbReference type="NCBI Taxonomy" id="282199"/>
    <lineage>
        <taxon>Bacteria</taxon>
        <taxon>Pseudomonadati</taxon>
        <taxon>Pseudomonadota</taxon>
        <taxon>Alphaproteobacteria</taxon>
        <taxon>Rhodobacterales</taxon>
        <taxon>Roseobacteraceae</taxon>
        <taxon>Nereida</taxon>
    </lineage>
</organism>
<proteinExistence type="predicted"/>
<dbReference type="STRING" id="282199.GCA_001049735_01833"/>
<dbReference type="EMBL" id="CVQV01000009">
    <property type="protein sequence ID" value="CRK75780.1"/>
    <property type="molecule type" value="Genomic_DNA"/>
</dbReference>
<protein>
    <submittedName>
        <fullName evidence="2">Putative membrane protein</fullName>
    </submittedName>
</protein>
<evidence type="ECO:0000256" key="1">
    <source>
        <dbReference type="SAM" id="Phobius"/>
    </source>
</evidence>